<evidence type="ECO:0000313" key="2">
    <source>
        <dbReference type="Proteomes" id="UP001549691"/>
    </source>
</evidence>
<name>A0ABV2TIC2_9RHOO</name>
<evidence type="ECO:0000313" key="1">
    <source>
        <dbReference type="EMBL" id="MET7012958.1"/>
    </source>
</evidence>
<protein>
    <submittedName>
        <fullName evidence="1">Uncharacterized protein</fullName>
    </submittedName>
</protein>
<dbReference type="Proteomes" id="UP001549691">
    <property type="component" value="Unassembled WGS sequence"/>
</dbReference>
<comment type="caution">
    <text evidence="1">The sequence shown here is derived from an EMBL/GenBank/DDBJ whole genome shotgun (WGS) entry which is preliminary data.</text>
</comment>
<dbReference type="EMBL" id="JBEWZI010000002">
    <property type="protein sequence ID" value="MET7012958.1"/>
    <property type="molecule type" value="Genomic_DNA"/>
</dbReference>
<reference evidence="1 2" key="1">
    <citation type="submission" date="2024-07" db="EMBL/GenBank/DDBJ databases">
        <title>Uliginosibacterium flavum JJ3220;KACC:17644.</title>
        <authorList>
            <person name="Kim M.K."/>
        </authorList>
    </citation>
    <scope>NUCLEOTIDE SEQUENCE [LARGE SCALE GENOMIC DNA]</scope>
    <source>
        <strain evidence="1 2">KACC:17644</strain>
    </source>
</reference>
<keyword evidence="2" id="KW-1185">Reference proteome</keyword>
<proteinExistence type="predicted"/>
<dbReference type="RefSeq" id="WP_354599421.1">
    <property type="nucleotide sequence ID" value="NZ_JBEWZI010000002.1"/>
</dbReference>
<sequence length="489" mass="53899">MRPQLAQNHPLLAKHALERVLVDLARRAPEEAIGEIAPWIDSLIGNGELDFTERARLLFALDEASQRPARHCVDLYLSACTDSPAARRRLWSITHGYWAMVLDAYGELLAIQAAEPEISDSGLVAQLAVRAMRAASNRAKWDAFRHGPIDELVWTRLNQAYRLASRAGVAQLPIRLRRDREVTSTVEREYVRAIALHSVGLDQLDAERLELASRLVHYVLPKLELSTAPSTTTLYWIDSAHSLPPARLVQIPRHAAQARFFGGVVAANALQELLELASVGSLPPGFALQHDADGSNLVSVLSHMIRLWSNEAPVRRHRRHPMPGRLLVVDGMERMLARLSGGDSAPLPRDWAVRDASLQGIGVDAPSGDIDGVEIGSLVGMHSADGDRWRIGAVRRLWRSSKGLSQIGIEMLGDAVSALADDGANRIHVMLLDPIKRGAPVRLILPLSAQRSERPLYLLDQHKALKLIPLPGREFGVDHEIRTYLLAAA</sequence>
<gene>
    <name evidence="1" type="ORF">ABXR19_02075</name>
</gene>
<organism evidence="1 2">
    <name type="scientific">Uliginosibacterium flavum</name>
    <dbReference type="NCBI Taxonomy" id="1396831"/>
    <lineage>
        <taxon>Bacteria</taxon>
        <taxon>Pseudomonadati</taxon>
        <taxon>Pseudomonadota</taxon>
        <taxon>Betaproteobacteria</taxon>
        <taxon>Rhodocyclales</taxon>
        <taxon>Zoogloeaceae</taxon>
        <taxon>Uliginosibacterium</taxon>
    </lineage>
</organism>
<accession>A0ABV2TIC2</accession>